<keyword evidence="2" id="KW-0812">Transmembrane</keyword>
<proteinExistence type="predicted"/>
<protein>
    <submittedName>
        <fullName evidence="3">Uncharacterized protein</fullName>
    </submittedName>
</protein>
<comment type="caution">
    <text evidence="3">The sequence shown here is derived from an EMBL/GenBank/DDBJ whole genome shotgun (WGS) entry which is preliminary data.</text>
</comment>
<feature type="region of interest" description="Disordered" evidence="1">
    <location>
        <begin position="119"/>
        <end position="145"/>
    </location>
</feature>
<dbReference type="EMBL" id="BRXZ01007473">
    <property type="protein sequence ID" value="GMI28819.1"/>
    <property type="molecule type" value="Genomic_DNA"/>
</dbReference>
<feature type="transmembrane region" description="Helical" evidence="2">
    <location>
        <begin position="37"/>
        <end position="60"/>
    </location>
</feature>
<keyword evidence="2" id="KW-1133">Transmembrane helix</keyword>
<evidence type="ECO:0000313" key="3">
    <source>
        <dbReference type="EMBL" id="GMI28819.1"/>
    </source>
</evidence>
<dbReference type="Proteomes" id="UP001165082">
    <property type="component" value="Unassembled WGS sequence"/>
</dbReference>
<gene>
    <name evidence="3" type="ORF">TrRE_jg4884</name>
</gene>
<keyword evidence="4" id="KW-1185">Reference proteome</keyword>
<organism evidence="3 4">
    <name type="scientific">Triparma retinervis</name>
    <dbReference type="NCBI Taxonomy" id="2557542"/>
    <lineage>
        <taxon>Eukaryota</taxon>
        <taxon>Sar</taxon>
        <taxon>Stramenopiles</taxon>
        <taxon>Ochrophyta</taxon>
        <taxon>Bolidophyceae</taxon>
        <taxon>Parmales</taxon>
        <taxon>Triparmaceae</taxon>
        <taxon>Triparma</taxon>
    </lineage>
</organism>
<accession>A0A9W7G272</accession>
<evidence type="ECO:0000256" key="1">
    <source>
        <dbReference type="SAM" id="MobiDB-lite"/>
    </source>
</evidence>
<name>A0A9W7G272_9STRA</name>
<dbReference type="AlphaFoldDB" id="A0A9W7G272"/>
<keyword evidence="2" id="KW-0472">Membrane</keyword>
<reference evidence="3" key="1">
    <citation type="submission" date="2022-07" db="EMBL/GenBank/DDBJ databases">
        <title>Genome analysis of Parmales, a sister group of diatoms, reveals the evolutionary specialization of diatoms from phago-mixotrophs to photoautotrophs.</title>
        <authorList>
            <person name="Ban H."/>
            <person name="Sato S."/>
            <person name="Yoshikawa S."/>
            <person name="Kazumasa Y."/>
            <person name="Nakamura Y."/>
            <person name="Ichinomiya M."/>
            <person name="Saitoh K."/>
            <person name="Sato N."/>
            <person name="Blanc-Mathieu R."/>
            <person name="Endo H."/>
            <person name="Kuwata A."/>
            <person name="Ogata H."/>
        </authorList>
    </citation>
    <scope>NUCLEOTIDE SEQUENCE</scope>
</reference>
<evidence type="ECO:0000313" key="4">
    <source>
        <dbReference type="Proteomes" id="UP001165082"/>
    </source>
</evidence>
<feature type="compositionally biased region" description="Basic and acidic residues" evidence="1">
    <location>
        <begin position="127"/>
        <end position="145"/>
    </location>
</feature>
<sequence length="145" mass="15801">MNSTQAYETSSLVLDALQKRCKTPVPKHLHEAWSSPFGLLFVAEAAVVVTAAYPLLKVLIASSFHHLRKLLRDKLAKAGAPEVVEDEVEKQIHAKTKDIEEGIHQEMVSFANVAIEGLDLGGGDGEDEKKDTKGKGRVEEPDKAS</sequence>
<evidence type="ECO:0000256" key="2">
    <source>
        <dbReference type="SAM" id="Phobius"/>
    </source>
</evidence>
<feature type="non-terminal residue" evidence="3">
    <location>
        <position position="1"/>
    </location>
</feature>